<comment type="pathway">
    <text evidence="7">Quinol/quinone metabolism; 1,4-dihydroxy-2-naphthoate biosynthesis; 1,4-dihydroxy-2-naphthoate from chorismate: step 2/7.</text>
</comment>
<sequence length="552" mass="62825">MTNYIAALVDELYKLGVREVVISPGSRSTPLSILFCEHQFKIFLNIDERSAGFFALGIAKEHERPVVLVCTSGSAVAHYLPAIVEAKYSRVPLIVLTADRPHELRHVGAPQVIDQNKIFNDYTKCYEELALPEETESMYRYVRVVMRKAYASAMSKEYGVAHINVPLREPLIPDLSKLDFTAGQTKDKFELIQKEGTISFNDLVFQNKNGIIICGGDAYADYHNDVLELGERLKAPVLADPISNFRNYSNAIIIDSYDAFLKSYLINKELKPEFIIHFGQAPVSKRLHRFLSMHQDVLYCQVDQTFQYRNPSLSTDKFIISSPGLFARSIQIKNRNTEYLSKWQNYQKQMRKQIRYARDESGIFEGKLIQMLQAILPEESRLVVANSMAIRDVDYFFEACDQNIKILGNRGANGIDGVVSTALGISISNKPTVLLTGDLSFYHDLNGLLIGITHKLNLVIVLLNNDGGGIFKYLPQSNEKHFDYLFLTPHEMNFAGLKTLYGVTYFKPQSYDEFEHDLKEALTLKGIKLIEVKIDLDLSKALHDKYTMLQEW</sequence>
<comment type="cofactor">
    <cofactor evidence="7">
        <name>thiamine diphosphate</name>
        <dbReference type="ChEBI" id="CHEBI:58937"/>
    </cofactor>
    <text evidence="7">Binds 1 thiamine pyrophosphate per subunit.</text>
</comment>
<dbReference type="UniPathway" id="UPA00079"/>
<dbReference type="EMBL" id="QFGA01000002">
    <property type="protein sequence ID" value="TEB05317.1"/>
    <property type="molecule type" value="Genomic_DNA"/>
</dbReference>
<keyword evidence="3 7" id="KW-0479">Metal-binding</keyword>
<dbReference type="SUPFAM" id="SSF52518">
    <property type="entry name" value="Thiamin diphosphate-binding fold (THDP-binding)"/>
    <property type="match status" value="2"/>
</dbReference>
<keyword evidence="6 7" id="KW-0464">Manganese</keyword>
<evidence type="ECO:0000256" key="5">
    <source>
        <dbReference type="ARBA" id="ARBA00023052"/>
    </source>
</evidence>
<dbReference type="GO" id="GO:0000287">
    <property type="term" value="F:magnesium ion binding"/>
    <property type="evidence" value="ECO:0007669"/>
    <property type="project" value="UniProtKB-UniRule"/>
</dbReference>
<dbReference type="EC" id="2.2.1.9" evidence="7"/>
<dbReference type="Pfam" id="PF02775">
    <property type="entry name" value="TPP_enzyme_C"/>
    <property type="match status" value="1"/>
</dbReference>
<dbReference type="GO" id="GO:0070204">
    <property type="term" value="F:2-succinyl-5-enolpyruvyl-6-hydroxy-3-cyclohexene-1-carboxylic-acid synthase activity"/>
    <property type="evidence" value="ECO:0007669"/>
    <property type="project" value="UniProtKB-UniRule"/>
</dbReference>
<dbReference type="CDD" id="cd02009">
    <property type="entry name" value="TPP_SHCHC_synthase"/>
    <property type="match status" value="1"/>
</dbReference>
<feature type="domain" description="Thiamine pyrophosphate enzyme TPP-binding" evidence="8">
    <location>
        <begin position="419"/>
        <end position="532"/>
    </location>
</feature>
<evidence type="ECO:0000256" key="2">
    <source>
        <dbReference type="ARBA" id="ARBA00022679"/>
    </source>
</evidence>
<dbReference type="CDD" id="cd07037">
    <property type="entry name" value="TPP_PYR_MenD"/>
    <property type="match status" value="1"/>
</dbReference>
<comment type="similarity">
    <text evidence="7">Belongs to the TPP enzyme family. MenD subfamily.</text>
</comment>
<dbReference type="PIRSF" id="PIRSF004983">
    <property type="entry name" value="MenD"/>
    <property type="match status" value="1"/>
</dbReference>
<evidence type="ECO:0000259" key="10">
    <source>
        <dbReference type="Pfam" id="PF16582"/>
    </source>
</evidence>
<protein>
    <recommendedName>
        <fullName evidence="7">2-succinyl-5-enolpyruvyl-6-hydroxy-3-cyclohexene-1-carboxylate synthase</fullName>
        <shortName evidence="7">SEPHCHC synthase</shortName>
        <ecNumber evidence="7">2.2.1.9</ecNumber>
    </recommendedName>
    <alternativeName>
        <fullName evidence="7">Menaquinone biosynthesis protein MenD</fullName>
    </alternativeName>
</protein>
<name>A0A4Y7R940_9FIRM</name>
<keyword evidence="12" id="KW-1185">Reference proteome</keyword>
<evidence type="ECO:0000256" key="6">
    <source>
        <dbReference type="ARBA" id="ARBA00023211"/>
    </source>
</evidence>
<dbReference type="RefSeq" id="WP_134217049.1">
    <property type="nucleotide sequence ID" value="NZ_QFGA01000002.1"/>
</dbReference>
<dbReference type="SUPFAM" id="SSF52467">
    <property type="entry name" value="DHS-like NAD/FAD-binding domain"/>
    <property type="match status" value="1"/>
</dbReference>
<keyword evidence="5 7" id="KW-0786">Thiamine pyrophosphate</keyword>
<evidence type="ECO:0000256" key="3">
    <source>
        <dbReference type="ARBA" id="ARBA00022723"/>
    </source>
</evidence>
<keyword evidence="1 7" id="KW-0474">Menaquinone biosynthesis</keyword>
<dbReference type="AlphaFoldDB" id="A0A4Y7R940"/>
<dbReference type="PANTHER" id="PTHR42916">
    <property type="entry name" value="2-SUCCINYL-5-ENOLPYRUVYL-6-HYDROXY-3-CYCLOHEXENE-1-CARBOXYLATE SYNTHASE"/>
    <property type="match status" value="1"/>
</dbReference>
<reference evidence="11 12" key="1">
    <citation type="journal article" date="2018" name="Environ. Microbiol.">
        <title>Novel energy conservation strategies and behaviour of Pelotomaculum schinkii driving syntrophic propionate catabolism.</title>
        <authorList>
            <person name="Hidalgo-Ahumada C.A.P."/>
            <person name="Nobu M.K."/>
            <person name="Narihiro T."/>
            <person name="Tamaki H."/>
            <person name="Liu W.T."/>
            <person name="Kamagata Y."/>
            <person name="Stams A.J.M."/>
            <person name="Imachi H."/>
            <person name="Sousa D.Z."/>
        </authorList>
    </citation>
    <scope>NUCLEOTIDE SEQUENCE [LARGE SCALE GENOMIC DNA]</scope>
    <source>
        <strain evidence="11 12">HH</strain>
    </source>
</reference>
<accession>A0A4Y7R940</accession>
<dbReference type="Gene3D" id="3.40.50.970">
    <property type="match status" value="2"/>
</dbReference>
<comment type="pathway">
    <text evidence="7">Quinol/quinone metabolism; menaquinone biosynthesis.</text>
</comment>
<dbReference type="GO" id="GO:0030145">
    <property type="term" value="F:manganese ion binding"/>
    <property type="evidence" value="ECO:0007669"/>
    <property type="project" value="UniProtKB-UniRule"/>
</dbReference>
<comment type="cofactor">
    <cofactor evidence="7">
        <name>Mg(2+)</name>
        <dbReference type="ChEBI" id="CHEBI:18420"/>
    </cofactor>
    <cofactor evidence="7">
        <name>Mn(2+)</name>
        <dbReference type="ChEBI" id="CHEBI:29035"/>
    </cofactor>
</comment>
<evidence type="ECO:0000256" key="1">
    <source>
        <dbReference type="ARBA" id="ARBA00022428"/>
    </source>
</evidence>
<dbReference type="InterPro" id="IPR011766">
    <property type="entry name" value="TPP_enzyme_TPP-bd"/>
</dbReference>
<dbReference type="InterPro" id="IPR012001">
    <property type="entry name" value="Thiamin_PyroP_enz_TPP-bd_dom"/>
</dbReference>
<comment type="caution">
    <text evidence="11">The sequence shown here is derived from an EMBL/GenBank/DDBJ whole genome shotgun (WGS) entry which is preliminary data.</text>
</comment>
<gene>
    <name evidence="7 11" type="primary">menD</name>
    <name evidence="11" type="ORF">Psch_02358</name>
</gene>
<organism evidence="11 12">
    <name type="scientific">Pelotomaculum schinkii</name>
    <dbReference type="NCBI Taxonomy" id="78350"/>
    <lineage>
        <taxon>Bacteria</taxon>
        <taxon>Bacillati</taxon>
        <taxon>Bacillota</taxon>
        <taxon>Clostridia</taxon>
        <taxon>Eubacteriales</taxon>
        <taxon>Desulfotomaculaceae</taxon>
        <taxon>Pelotomaculum</taxon>
    </lineage>
</organism>
<feature type="domain" description="Thiamine pyrophosphate enzyme N-terminal TPP-binding" evidence="9">
    <location>
        <begin position="6"/>
        <end position="117"/>
    </location>
</feature>
<proteinExistence type="inferred from homology"/>
<dbReference type="InterPro" id="IPR029035">
    <property type="entry name" value="DHS-like_NAD/FAD-binding_dom"/>
</dbReference>
<dbReference type="InterPro" id="IPR029061">
    <property type="entry name" value="THDP-binding"/>
</dbReference>
<evidence type="ECO:0000259" key="9">
    <source>
        <dbReference type="Pfam" id="PF02776"/>
    </source>
</evidence>
<dbReference type="UniPathway" id="UPA01057">
    <property type="reaction ID" value="UER00164"/>
</dbReference>
<evidence type="ECO:0000259" key="8">
    <source>
        <dbReference type="Pfam" id="PF02775"/>
    </source>
</evidence>
<evidence type="ECO:0000313" key="11">
    <source>
        <dbReference type="EMBL" id="TEB05317.1"/>
    </source>
</evidence>
<evidence type="ECO:0000256" key="4">
    <source>
        <dbReference type="ARBA" id="ARBA00022842"/>
    </source>
</evidence>
<dbReference type="HAMAP" id="MF_01659">
    <property type="entry name" value="MenD"/>
    <property type="match status" value="1"/>
</dbReference>
<dbReference type="GO" id="GO:0030976">
    <property type="term" value="F:thiamine pyrophosphate binding"/>
    <property type="evidence" value="ECO:0007669"/>
    <property type="project" value="UniProtKB-UniRule"/>
</dbReference>
<dbReference type="Pfam" id="PF16582">
    <property type="entry name" value="TPP_enzyme_M_2"/>
    <property type="match status" value="1"/>
</dbReference>
<evidence type="ECO:0000256" key="7">
    <source>
        <dbReference type="HAMAP-Rule" id="MF_01659"/>
    </source>
</evidence>
<dbReference type="PANTHER" id="PTHR42916:SF1">
    <property type="entry name" value="PROTEIN PHYLLO, CHLOROPLASTIC"/>
    <property type="match status" value="1"/>
</dbReference>
<dbReference type="Proteomes" id="UP000298324">
    <property type="component" value="Unassembled WGS sequence"/>
</dbReference>
<keyword evidence="2 7" id="KW-0808">Transferase</keyword>
<comment type="catalytic activity">
    <reaction evidence="7">
        <text>isochorismate + 2-oxoglutarate + H(+) = 5-enolpyruvoyl-6-hydroxy-2-succinyl-cyclohex-3-ene-1-carboxylate + CO2</text>
        <dbReference type="Rhea" id="RHEA:25593"/>
        <dbReference type="ChEBI" id="CHEBI:15378"/>
        <dbReference type="ChEBI" id="CHEBI:16526"/>
        <dbReference type="ChEBI" id="CHEBI:16810"/>
        <dbReference type="ChEBI" id="CHEBI:29780"/>
        <dbReference type="ChEBI" id="CHEBI:58818"/>
        <dbReference type="EC" id="2.2.1.9"/>
    </reaction>
</comment>
<dbReference type="InterPro" id="IPR032264">
    <property type="entry name" value="MenD_middle"/>
</dbReference>
<feature type="domain" description="Menaquinone biosynthesis protein MenD middle" evidence="10">
    <location>
        <begin position="205"/>
        <end position="383"/>
    </location>
</feature>
<evidence type="ECO:0000313" key="12">
    <source>
        <dbReference type="Proteomes" id="UP000298324"/>
    </source>
</evidence>
<comment type="function">
    <text evidence="7">Catalyzes the thiamine diphosphate-dependent decarboxylation of 2-oxoglutarate and the subsequent addition of the resulting succinic semialdehyde-thiamine pyrophosphate anion to isochorismate to yield 2-succinyl-5-enolpyruvyl-6-hydroxy-3-cyclohexene-1-carboxylate (SEPHCHC).</text>
</comment>
<dbReference type="InterPro" id="IPR004433">
    <property type="entry name" value="MenaQ_synth_MenD"/>
</dbReference>
<dbReference type="NCBIfam" id="TIGR00173">
    <property type="entry name" value="menD"/>
    <property type="match status" value="1"/>
</dbReference>
<dbReference type="Pfam" id="PF02776">
    <property type="entry name" value="TPP_enzyme_N"/>
    <property type="match status" value="1"/>
</dbReference>
<comment type="subunit">
    <text evidence="7">Homodimer.</text>
</comment>
<keyword evidence="4 7" id="KW-0460">Magnesium</keyword>
<dbReference type="Gene3D" id="3.40.50.1220">
    <property type="entry name" value="TPP-binding domain"/>
    <property type="match status" value="1"/>
</dbReference>
<dbReference type="GO" id="GO:0009234">
    <property type="term" value="P:menaquinone biosynthetic process"/>
    <property type="evidence" value="ECO:0007669"/>
    <property type="project" value="UniProtKB-UniRule"/>
</dbReference>